<comment type="subunit">
    <text evidence="6">Homodecamer.</text>
</comment>
<evidence type="ECO:0000256" key="5">
    <source>
        <dbReference type="ARBA" id="ARBA00023277"/>
    </source>
</evidence>
<comment type="caution">
    <text evidence="7">The sequence shown here is derived from an EMBL/GenBank/DDBJ whole genome shotgun (WGS) entry which is preliminary data.</text>
</comment>
<evidence type="ECO:0000256" key="6">
    <source>
        <dbReference type="HAMAP-Rule" id="MF_01661"/>
    </source>
</evidence>
<dbReference type="EMBL" id="QJJQ01000010">
    <property type="protein sequence ID" value="PXW85532.1"/>
    <property type="molecule type" value="Genomic_DNA"/>
</dbReference>
<dbReference type="Proteomes" id="UP000247978">
    <property type="component" value="Unassembled WGS sequence"/>
</dbReference>
<dbReference type="NCBIfam" id="NF008761">
    <property type="entry name" value="PRK11797.1"/>
    <property type="match status" value="1"/>
</dbReference>
<evidence type="ECO:0000313" key="8">
    <source>
        <dbReference type="Proteomes" id="UP000247978"/>
    </source>
</evidence>
<dbReference type="PANTHER" id="PTHR37831:SF1">
    <property type="entry name" value="D-RIBOSE PYRANASE"/>
    <property type="match status" value="1"/>
</dbReference>
<dbReference type="Gene3D" id="3.40.1650.10">
    <property type="entry name" value="RbsD-like domain"/>
    <property type="match status" value="1"/>
</dbReference>
<dbReference type="InterPro" id="IPR023064">
    <property type="entry name" value="D-ribose_pyranase"/>
</dbReference>
<gene>
    <name evidence="6" type="primary">rbsD</name>
    <name evidence="7" type="ORF">DFR56_11031</name>
</gene>
<keyword evidence="4 6" id="KW-0413">Isomerase</keyword>
<proteinExistence type="inferred from homology"/>
<dbReference type="GO" id="GO:0062193">
    <property type="term" value="F:D-ribose pyranase activity"/>
    <property type="evidence" value="ECO:0007669"/>
    <property type="project" value="UniProtKB-EC"/>
</dbReference>
<comment type="function">
    <text evidence="6">Catalyzes the interconversion of beta-pyran and beta-furan forms of D-ribose.</text>
</comment>
<feature type="active site" description="Proton donor" evidence="6">
    <location>
        <position position="20"/>
    </location>
</feature>
<dbReference type="InterPro" id="IPR007721">
    <property type="entry name" value="RbsD_FucU"/>
</dbReference>
<dbReference type="PANTHER" id="PTHR37831">
    <property type="entry name" value="D-RIBOSE PYRANASE"/>
    <property type="match status" value="1"/>
</dbReference>
<evidence type="ECO:0000313" key="7">
    <source>
        <dbReference type="EMBL" id="PXW85532.1"/>
    </source>
</evidence>
<dbReference type="GO" id="GO:0016872">
    <property type="term" value="F:intramolecular lyase activity"/>
    <property type="evidence" value="ECO:0007669"/>
    <property type="project" value="UniProtKB-UniRule"/>
</dbReference>
<reference evidence="7 8" key="1">
    <citation type="submission" date="2018-05" db="EMBL/GenBank/DDBJ databases">
        <title>Genomic Encyclopedia of Type Strains, Phase IV (KMG-IV): sequencing the most valuable type-strain genomes for metagenomic binning, comparative biology and taxonomic classification.</title>
        <authorList>
            <person name="Goeker M."/>
        </authorList>
    </citation>
    <scope>NUCLEOTIDE SEQUENCE [LARGE SCALE GENOMIC DNA]</scope>
    <source>
        <strain evidence="7 8">DSM 28556</strain>
    </source>
</reference>
<name>A0A2V3VUD3_9BACI</name>
<dbReference type="GO" id="GO:0048029">
    <property type="term" value="F:monosaccharide binding"/>
    <property type="evidence" value="ECO:0007669"/>
    <property type="project" value="InterPro"/>
</dbReference>
<comment type="catalytic activity">
    <reaction evidence="1 6">
        <text>beta-D-ribopyranose = beta-D-ribofuranose</text>
        <dbReference type="Rhea" id="RHEA:25432"/>
        <dbReference type="ChEBI" id="CHEBI:27476"/>
        <dbReference type="ChEBI" id="CHEBI:47002"/>
        <dbReference type="EC" id="5.4.99.62"/>
    </reaction>
</comment>
<dbReference type="GO" id="GO:0005829">
    <property type="term" value="C:cytosol"/>
    <property type="evidence" value="ECO:0007669"/>
    <property type="project" value="TreeGrafter"/>
</dbReference>
<keyword evidence="3 6" id="KW-0963">Cytoplasm</keyword>
<dbReference type="Pfam" id="PF05025">
    <property type="entry name" value="RbsD_FucU"/>
    <property type="match status" value="1"/>
</dbReference>
<dbReference type="EC" id="5.4.99.62" evidence="2 6"/>
<evidence type="ECO:0000256" key="1">
    <source>
        <dbReference type="ARBA" id="ARBA00000223"/>
    </source>
</evidence>
<accession>A0A2V3VUD3</accession>
<comment type="similarity">
    <text evidence="6">Belongs to the RbsD / FucU family. RbsD subfamily.</text>
</comment>
<dbReference type="HAMAP" id="MF_01661">
    <property type="entry name" value="D_rib_pyranase"/>
    <property type="match status" value="1"/>
</dbReference>
<evidence type="ECO:0000256" key="3">
    <source>
        <dbReference type="ARBA" id="ARBA00022490"/>
    </source>
</evidence>
<dbReference type="SUPFAM" id="SSF102546">
    <property type="entry name" value="RbsD-like"/>
    <property type="match status" value="1"/>
</dbReference>
<dbReference type="GO" id="GO:0019303">
    <property type="term" value="P:D-ribose catabolic process"/>
    <property type="evidence" value="ECO:0007669"/>
    <property type="project" value="UniProtKB-UniRule"/>
</dbReference>
<evidence type="ECO:0000256" key="4">
    <source>
        <dbReference type="ARBA" id="ARBA00023235"/>
    </source>
</evidence>
<organism evidence="7 8">
    <name type="scientific">Pseudogracilibacillus auburnensis</name>
    <dbReference type="NCBI Taxonomy" id="1494959"/>
    <lineage>
        <taxon>Bacteria</taxon>
        <taxon>Bacillati</taxon>
        <taxon>Bacillota</taxon>
        <taxon>Bacilli</taxon>
        <taxon>Bacillales</taxon>
        <taxon>Bacillaceae</taxon>
        <taxon>Pseudogracilibacillus</taxon>
    </lineage>
</organism>
<dbReference type="UniPathway" id="UPA00916">
    <property type="reaction ID" value="UER00888"/>
</dbReference>
<dbReference type="RefSeq" id="WP_110396000.1">
    <property type="nucleotide sequence ID" value="NZ_JADIJL010000059.1"/>
</dbReference>
<dbReference type="AlphaFoldDB" id="A0A2V3VUD3"/>
<sequence length="132" mass="14646">MKKHGILHPELNKLIAETGHTDEIVVTDAGLPLPEEVNTRIDLALKQGLVPFLELLDTVLDDLSVEKVIMAEEIKTVSPKMQKEILARLEGVEIEYLPHTDFKQRTKSARGVVRSGEFTAYANVILVGGVVY</sequence>
<feature type="binding site" evidence="6">
    <location>
        <position position="28"/>
    </location>
    <ligand>
        <name>substrate</name>
    </ligand>
</feature>
<comment type="pathway">
    <text evidence="6">Carbohydrate metabolism; D-ribose degradation; D-ribose 5-phosphate from beta-D-ribopyranose: step 1/2.</text>
</comment>
<feature type="binding site" evidence="6">
    <location>
        <position position="99"/>
    </location>
    <ligand>
        <name>substrate</name>
    </ligand>
</feature>
<comment type="subcellular location">
    <subcellularLocation>
        <location evidence="6">Cytoplasm</location>
    </subcellularLocation>
</comment>
<feature type="binding site" evidence="6">
    <location>
        <begin position="121"/>
        <end position="123"/>
    </location>
    <ligand>
        <name>substrate</name>
    </ligand>
</feature>
<dbReference type="InterPro" id="IPR023750">
    <property type="entry name" value="RbsD-like_sf"/>
</dbReference>
<keyword evidence="5 6" id="KW-0119">Carbohydrate metabolism</keyword>
<evidence type="ECO:0000256" key="2">
    <source>
        <dbReference type="ARBA" id="ARBA00012862"/>
    </source>
</evidence>
<protein>
    <recommendedName>
        <fullName evidence="2 6">D-ribose pyranase</fullName>
        <ecNumber evidence="2 6">5.4.99.62</ecNumber>
    </recommendedName>
</protein>
<keyword evidence="8" id="KW-1185">Reference proteome</keyword>
<dbReference type="OrthoDB" id="9805009at2"/>